<name>A0A4R2K532_9PSEU</name>
<proteinExistence type="predicted"/>
<evidence type="ECO:0000313" key="2">
    <source>
        <dbReference type="Proteomes" id="UP000295680"/>
    </source>
</evidence>
<gene>
    <name evidence="1" type="ORF">EV192_101720</name>
</gene>
<dbReference type="RefSeq" id="WP_132111003.1">
    <property type="nucleotide sequence ID" value="NZ_SLWS01000001.1"/>
</dbReference>
<dbReference type="AlphaFoldDB" id="A0A4R2K532"/>
<dbReference type="EMBL" id="SLWS01000001">
    <property type="protein sequence ID" value="TCO64936.1"/>
    <property type="molecule type" value="Genomic_DNA"/>
</dbReference>
<dbReference type="Proteomes" id="UP000295680">
    <property type="component" value="Unassembled WGS sequence"/>
</dbReference>
<accession>A0A4R2K532</accession>
<protein>
    <submittedName>
        <fullName evidence="1">Uncharacterized protein</fullName>
    </submittedName>
</protein>
<keyword evidence="2" id="KW-1185">Reference proteome</keyword>
<comment type="caution">
    <text evidence="1">The sequence shown here is derived from an EMBL/GenBank/DDBJ whole genome shotgun (WGS) entry which is preliminary data.</text>
</comment>
<evidence type="ECO:0000313" key="1">
    <source>
        <dbReference type="EMBL" id="TCO64936.1"/>
    </source>
</evidence>
<reference evidence="1 2" key="1">
    <citation type="submission" date="2019-03" db="EMBL/GenBank/DDBJ databases">
        <title>Genomic Encyclopedia of Type Strains, Phase IV (KMG-IV): sequencing the most valuable type-strain genomes for metagenomic binning, comparative biology and taxonomic classification.</title>
        <authorList>
            <person name="Goeker M."/>
        </authorList>
    </citation>
    <scope>NUCLEOTIDE SEQUENCE [LARGE SCALE GENOMIC DNA]</scope>
    <source>
        <strain evidence="1 2">DSM 45934</strain>
    </source>
</reference>
<sequence>MSDDDRPYTWLDTLPPERLAQLVAWYDESPPAFRKACENFAEALLPGETDPRLPLWLAVVDRALFSLGYHEAVLPKHTLVDLYALGASPHTVVSLVDDMVEAARAEIADEEQG</sequence>
<organism evidence="1 2">
    <name type="scientific">Actinocrispum wychmicini</name>
    <dbReference type="NCBI Taxonomy" id="1213861"/>
    <lineage>
        <taxon>Bacteria</taxon>
        <taxon>Bacillati</taxon>
        <taxon>Actinomycetota</taxon>
        <taxon>Actinomycetes</taxon>
        <taxon>Pseudonocardiales</taxon>
        <taxon>Pseudonocardiaceae</taxon>
        <taxon>Actinocrispum</taxon>
    </lineage>
</organism>